<evidence type="ECO:0000313" key="3">
    <source>
        <dbReference type="Proteomes" id="UP000507470"/>
    </source>
</evidence>
<evidence type="ECO:0000256" key="1">
    <source>
        <dbReference type="SAM" id="MobiDB-lite"/>
    </source>
</evidence>
<proteinExistence type="predicted"/>
<feature type="compositionally biased region" description="Basic and acidic residues" evidence="1">
    <location>
        <begin position="380"/>
        <end position="443"/>
    </location>
</feature>
<feature type="compositionally biased region" description="Low complexity" evidence="1">
    <location>
        <begin position="369"/>
        <end position="379"/>
    </location>
</feature>
<protein>
    <submittedName>
        <fullName evidence="2">Uncharacterized protein</fullName>
    </submittedName>
</protein>
<dbReference type="EMBL" id="CACVKT020002618">
    <property type="protein sequence ID" value="CAC5378989.1"/>
    <property type="molecule type" value="Genomic_DNA"/>
</dbReference>
<feature type="region of interest" description="Disordered" evidence="1">
    <location>
        <begin position="294"/>
        <end position="456"/>
    </location>
</feature>
<gene>
    <name evidence="2" type="ORF">MCOR_15105</name>
</gene>
<dbReference type="Proteomes" id="UP000507470">
    <property type="component" value="Unassembled WGS sequence"/>
</dbReference>
<feature type="region of interest" description="Disordered" evidence="1">
    <location>
        <begin position="194"/>
        <end position="255"/>
    </location>
</feature>
<accession>A0A6J8B8S5</accession>
<feature type="compositionally biased region" description="Polar residues" evidence="1">
    <location>
        <begin position="215"/>
        <end position="232"/>
    </location>
</feature>
<feature type="compositionally biased region" description="Polar residues" evidence="1">
    <location>
        <begin position="349"/>
        <end position="368"/>
    </location>
</feature>
<dbReference type="OrthoDB" id="10526266at2759"/>
<name>A0A6J8B8S5_MYTCO</name>
<evidence type="ECO:0000313" key="2">
    <source>
        <dbReference type="EMBL" id="CAC5378989.1"/>
    </source>
</evidence>
<sequence>MVHSTEDKVDSGKSFTFRTRHYSFPKENKRELFNNQKDTLNNLPKSVSETNELLCHDLNSNRESKYKHSNNMHTVHGNTVDTTIHSDVGISTDKPRRYVPHEEPVDNVPYFTNISRSKTLVKKLNSRKPLLPTPARRDSFVYDNNQSSVNKQCLLETPGNCHNPPDQIFPNIPDKEKIDSAIDWFMRNNSNRLNLPKELSKNDSSGNAADKSDFKNTPQCHTPQTDIINESNDMSHQDTSEISSPSTSLKYQQVQSDGHHIYTPFVNFYEQSENSEERDKSKKSEAKLNLKITLTSKSSRGDSNNNVHRVRDRKSNNVTENRVVKSHNLTGNKNIKLINVAENTDKPGNENNLNSDSSEITCSCTAGLSRTTSRSVIKSKSSEEKEGLLISGEQKDHHSSKSDGQKDHHFSKSDGQKDHHSSKSDGQKDHHSSKSDGQKDHHSSNQVNRKIIIPQN</sequence>
<keyword evidence="3" id="KW-1185">Reference proteome</keyword>
<reference evidence="2 3" key="1">
    <citation type="submission" date="2020-06" db="EMBL/GenBank/DDBJ databases">
        <authorList>
            <person name="Li R."/>
            <person name="Bekaert M."/>
        </authorList>
    </citation>
    <scope>NUCLEOTIDE SEQUENCE [LARGE SCALE GENOMIC DNA]</scope>
    <source>
        <strain evidence="3">wild</strain>
    </source>
</reference>
<feature type="compositionally biased region" description="Polar residues" evidence="1">
    <location>
        <begin position="444"/>
        <end position="456"/>
    </location>
</feature>
<dbReference type="AlphaFoldDB" id="A0A6J8B8S5"/>
<feature type="compositionally biased region" description="Polar residues" evidence="1">
    <location>
        <begin position="294"/>
        <end position="307"/>
    </location>
</feature>
<feature type="compositionally biased region" description="Polar residues" evidence="1">
    <location>
        <begin position="240"/>
        <end position="255"/>
    </location>
</feature>
<organism evidence="2 3">
    <name type="scientific">Mytilus coruscus</name>
    <name type="common">Sea mussel</name>
    <dbReference type="NCBI Taxonomy" id="42192"/>
    <lineage>
        <taxon>Eukaryota</taxon>
        <taxon>Metazoa</taxon>
        <taxon>Spiralia</taxon>
        <taxon>Lophotrochozoa</taxon>
        <taxon>Mollusca</taxon>
        <taxon>Bivalvia</taxon>
        <taxon>Autobranchia</taxon>
        <taxon>Pteriomorphia</taxon>
        <taxon>Mytilida</taxon>
        <taxon>Mytiloidea</taxon>
        <taxon>Mytilidae</taxon>
        <taxon>Mytilinae</taxon>
        <taxon>Mytilus</taxon>
    </lineage>
</organism>